<evidence type="ECO:0000313" key="1">
    <source>
        <dbReference type="EMBL" id="KAK2099205.1"/>
    </source>
</evidence>
<name>A0ABQ9UQW7_SAGOE</name>
<evidence type="ECO:0000313" key="2">
    <source>
        <dbReference type="Proteomes" id="UP001266305"/>
    </source>
</evidence>
<protein>
    <submittedName>
        <fullName evidence="1">Uncharacterized protein</fullName>
    </submittedName>
</protein>
<comment type="caution">
    <text evidence="1">The sequence shown here is derived from an EMBL/GenBank/DDBJ whole genome shotgun (WGS) entry which is preliminary data.</text>
</comment>
<proteinExistence type="predicted"/>
<gene>
    <name evidence="1" type="ORF">P7K49_024656</name>
</gene>
<dbReference type="EMBL" id="JASSZA010000011">
    <property type="protein sequence ID" value="KAK2099205.1"/>
    <property type="molecule type" value="Genomic_DNA"/>
</dbReference>
<dbReference type="Proteomes" id="UP001266305">
    <property type="component" value="Unassembled WGS sequence"/>
</dbReference>
<reference evidence="1 2" key="1">
    <citation type="submission" date="2023-05" db="EMBL/GenBank/DDBJ databases">
        <title>B98-5 Cell Line De Novo Hybrid Assembly: An Optical Mapping Approach.</title>
        <authorList>
            <person name="Kananen K."/>
            <person name="Auerbach J.A."/>
            <person name="Kautto E."/>
            <person name="Blachly J.S."/>
        </authorList>
    </citation>
    <scope>NUCLEOTIDE SEQUENCE [LARGE SCALE GENOMIC DNA]</scope>
    <source>
        <strain evidence="1">B95-8</strain>
        <tissue evidence="1">Cell line</tissue>
    </source>
</reference>
<organism evidence="1 2">
    <name type="scientific">Saguinus oedipus</name>
    <name type="common">Cotton-top tamarin</name>
    <name type="synonym">Oedipomidas oedipus</name>
    <dbReference type="NCBI Taxonomy" id="9490"/>
    <lineage>
        <taxon>Eukaryota</taxon>
        <taxon>Metazoa</taxon>
        <taxon>Chordata</taxon>
        <taxon>Craniata</taxon>
        <taxon>Vertebrata</taxon>
        <taxon>Euteleostomi</taxon>
        <taxon>Mammalia</taxon>
        <taxon>Eutheria</taxon>
        <taxon>Euarchontoglires</taxon>
        <taxon>Primates</taxon>
        <taxon>Haplorrhini</taxon>
        <taxon>Platyrrhini</taxon>
        <taxon>Cebidae</taxon>
        <taxon>Callitrichinae</taxon>
        <taxon>Saguinus</taxon>
    </lineage>
</organism>
<keyword evidence="2" id="KW-1185">Reference proteome</keyword>
<feature type="non-terminal residue" evidence="1">
    <location>
        <position position="1"/>
    </location>
</feature>
<accession>A0ABQ9UQW7</accession>
<sequence>DPVRDLFLIVKFQTVPELGLPVLENVSHCTLEGVTLIGPVKIRLIQLSCDS</sequence>